<evidence type="ECO:0000313" key="2">
    <source>
        <dbReference type="EMBL" id="PMS33860.1"/>
    </source>
</evidence>
<evidence type="ECO:0000313" key="3">
    <source>
        <dbReference type="Proteomes" id="UP000235777"/>
    </source>
</evidence>
<keyword evidence="3" id="KW-1185">Reference proteome</keyword>
<reference evidence="2 3" key="1">
    <citation type="submission" date="2018-01" db="EMBL/GenBank/DDBJ databases">
        <title>Whole genome analyses suggest that Burkholderia sensu lato contains two further novel genera in the rhizoxinica-symbiotica group Mycetohabitans gen. nov., and Trinickia gen. nov.: implications for the evolution of diazotrophy and nodulation in the Burkholderiaceae.</title>
        <authorList>
            <person name="Estrada-de los Santos P."/>
            <person name="Palmer M."/>
            <person name="Chavez-Ramirez B."/>
            <person name="Beukes C."/>
            <person name="Steenkamp E.T."/>
            <person name="Hirsch A.M."/>
            <person name="Manyaka P."/>
            <person name="Maluk M."/>
            <person name="Lafos M."/>
            <person name="Crook M."/>
            <person name="Gross E."/>
            <person name="Simon M.F."/>
            <person name="Bueno dos Reis Junior F."/>
            <person name="Poole P.S."/>
            <person name="Venter S.N."/>
            <person name="James E.K."/>
        </authorList>
    </citation>
    <scope>NUCLEOTIDE SEQUENCE [LARGE SCALE GENOMIC DNA]</scope>
    <source>
        <strain evidence="2 3">JPY 581</strain>
    </source>
</reference>
<dbReference type="Proteomes" id="UP000235777">
    <property type="component" value="Unassembled WGS sequence"/>
</dbReference>
<evidence type="ECO:0000256" key="1">
    <source>
        <dbReference type="SAM" id="Phobius"/>
    </source>
</evidence>
<feature type="transmembrane region" description="Helical" evidence="1">
    <location>
        <begin position="34"/>
        <end position="51"/>
    </location>
</feature>
<evidence type="ECO:0008006" key="4">
    <source>
        <dbReference type="Google" id="ProtNLM"/>
    </source>
</evidence>
<protein>
    <recommendedName>
        <fullName evidence="4">Holin</fullName>
    </recommendedName>
</protein>
<gene>
    <name evidence="2" type="ORF">C0Z20_23310</name>
</gene>
<keyword evidence="1" id="KW-0812">Transmembrane</keyword>
<name>A0A2N7WWV7_9BURK</name>
<sequence>MKAWLLDRALLILSAVGFVAAILVSSRWLGNENLYSAITAITIVALWFKVARLTKLLREHGIDPYQKRAKDKS</sequence>
<feature type="transmembrane region" description="Helical" evidence="1">
    <location>
        <begin position="9"/>
        <end position="28"/>
    </location>
</feature>
<accession>A0A2N7WWV7</accession>
<dbReference type="OrthoDB" id="9914057at2"/>
<proteinExistence type="predicted"/>
<dbReference type="EMBL" id="PNYC01000017">
    <property type="protein sequence ID" value="PMS33860.1"/>
    <property type="molecule type" value="Genomic_DNA"/>
</dbReference>
<organism evidence="2 3">
    <name type="scientific">Trinickia symbiotica</name>
    <dbReference type="NCBI Taxonomy" id="863227"/>
    <lineage>
        <taxon>Bacteria</taxon>
        <taxon>Pseudomonadati</taxon>
        <taxon>Pseudomonadota</taxon>
        <taxon>Betaproteobacteria</taxon>
        <taxon>Burkholderiales</taxon>
        <taxon>Burkholderiaceae</taxon>
        <taxon>Trinickia</taxon>
    </lineage>
</organism>
<keyword evidence="1" id="KW-0472">Membrane</keyword>
<comment type="caution">
    <text evidence="2">The sequence shown here is derived from an EMBL/GenBank/DDBJ whole genome shotgun (WGS) entry which is preliminary data.</text>
</comment>
<dbReference type="RefSeq" id="WP_018440892.1">
    <property type="nucleotide sequence ID" value="NZ_KB890174.1"/>
</dbReference>
<dbReference type="STRING" id="863227.GCA_000373005_02335"/>
<keyword evidence="1" id="KW-1133">Transmembrane helix</keyword>
<dbReference type="AlphaFoldDB" id="A0A2N7WWV7"/>